<evidence type="ECO:0000256" key="8">
    <source>
        <dbReference type="ARBA" id="ARBA00022692"/>
    </source>
</evidence>
<evidence type="ECO:0000256" key="10">
    <source>
        <dbReference type="ARBA" id="ARBA00022989"/>
    </source>
</evidence>
<keyword evidence="14" id="KW-1185">Reference proteome</keyword>
<evidence type="ECO:0000313" key="14">
    <source>
        <dbReference type="Proteomes" id="UP000532440"/>
    </source>
</evidence>
<dbReference type="InterPro" id="IPR007078">
    <property type="entry name" value="Haem_export_protD_CcmD"/>
</dbReference>
<keyword evidence="9 12" id="KW-0201">Cytochrome c-type biogenesis</keyword>
<evidence type="ECO:0000256" key="1">
    <source>
        <dbReference type="ARBA" id="ARBA00002442"/>
    </source>
</evidence>
<comment type="similarity">
    <text evidence="3 12">Belongs to the CcmD/CycX/HelD family.</text>
</comment>
<keyword evidence="11 12" id="KW-0472">Membrane</keyword>
<gene>
    <name evidence="13" type="ORF">HNQ70_002328</name>
</gene>
<evidence type="ECO:0000256" key="4">
    <source>
        <dbReference type="ARBA" id="ARBA00016461"/>
    </source>
</evidence>
<evidence type="ECO:0000313" key="13">
    <source>
        <dbReference type="EMBL" id="MBB5272314.1"/>
    </source>
</evidence>
<keyword evidence="5 12" id="KW-0813">Transport</keyword>
<protein>
    <recommendedName>
        <fullName evidence="4 12">Heme exporter protein D</fullName>
    </recommendedName>
</protein>
<keyword evidence="10 12" id="KW-1133">Transmembrane helix</keyword>
<dbReference type="GO" id="GO:0005886">
    <property type="term" value="C:plasma membrane"/>
    <property type="evidence" value="ECO:0007669"/>
    <property type="project" value="UniProtKB-SubCell"/>
</dbReference>
<evidence type="ECO:0000256" key="11">
    <source>
        <dbReference type="ARBA" id="ARBA00023136"/>
    </source>
</evidence>
<dbReference type="EMBL" id="JACHGB010000004">
    <property type="protein sequence ID" value="MBB5272314.1"/>
    <property type="molecule type" value="Genomic_DNA"/>
</dbReference>
<dbReference type="AlphaFoldDB" id="A0A7W8HHT4"/>
<organism evidence="13 14">
    <name type="scientific">Quisquiliibacterium transsilvanicum</name>
    <dbReference type="NCBI Taxonomy" id="1549638"/>
    <lineage>
        <taxon>Bacteria</taxon>
        <taxon>Pseudomonadati</taxon>
        <taxon>Pseudomonadota</taxon>
        <taxon>Betaproteobacteria</taxon>
        <taxon>Burkholderiales</taxon>
        <taxon>Burkholderiaceae</taxon>
        <taxon>Quisquiliibacterium</taxon>
    </lineage>
</organism>
<dbReference type="GO" id="GO:0015886">
    <property type="term" value="P:heme transport"/>
    <property type="evidence" value="ECO:0007669"/>
    <property type="project" value="InterPro"/>
</dbReference>
<keyword evidence="7 12" id="KW-0997">Cell inner membrane</keyword>
<keyword evidence="6 12" id="KW-1003">Cell membrane</keyword>
<comment type="function">
    <text evidence="1 12">Required for the export of heme to the periplasm for the biogenesis of c-type cytochromes.</text>
</comment>
<evidence type="ECO:0000256" key="3">
    <source>
        <dbReference type="ARBA" id="ARBA00008741"/>
    </source>
</evidence>
<reference evidence="13 14" key="1">
    <citation type="submission" date="2020-08" db="EMBL/GenBank/DDBJ databases">
        <title>Genomic Encyclopedia of Type Strains, Phase IV (KMG-IV): sequencing the most valuable type-strain genomes for metagenomic binning, comparative biology and taxonomic classification.</title>
        <authorList>
            <person name="Goeker M."/>
        </authorList>
    </citation>
    <scope>NUCLEOTIDE SEQUENCE [LARGE SCALE GENOMIC DNA]</scope>
    <source>
        <strain evidence="13 14">DSM 29781</strain>
    </source>
</reference>
<evidence type="ECO:0000256" key="5">
    <source>
        <dbReference type="ARBA" id="ARBA00022448"/>
    </source>
</evidence>
<dbReference type="GO" id="GO:0017004">
    <property type="term" value="P:cytochrome complex assembly"/>
    <property type="evidence" value="ECO:0007669"/>
    <property type="project" value="UniProtKB-KW"/>
</dbReference>
<dbReference type="NCBIfam" id="TIGR03141">
    <property type="entry name" value="cytochro_ccmD"/>
    <property type="match status" value="1"/>
</dbReference>
<evidence type="ECO:0000256" key="2">
    <source>
        <dbReference type="ARBA" id="ARBA00004377"/>
    </source>
</evidence>
<keyword evidence="8 12" id="KW-0812">Transmembrane</keyword>
<dbReference type="Proteomes" id="UP000532440">
    <property type="component" value="Unassembled WGS sequence"/>
</dbReference>
<evidence type="ECO:0000256" key="9">
    <source>
        <dbReference type="ARBA" id="ARBA00022748"/>
    </source>
</evidence>
<feature type="transmembrane region" description="Helical" evidence="12">
    <location>
        <begin position="12"/>
        <end position="32"/>
    </location>
</feature>
<name>A0A7W8HHT4_9BURK</name>
<proteinExistence type="inferred from homology"/>
<evidence type="ECO:0000256" key="7">
    <source>
        <dbReference type="ARBA" id="ARBA00022519"/>
    </source>
</evidence>
<dbReference type="Pfam" id="PF04995">
    <property type="entry name" value="CcmD"/>
    <property type="match status" value="1"/>
</dbReference>
<dbReference type="RefSeq" id="WP_183967594.1">
    <property type="nucleotide sequence ID" value="NZ_BAABEW010000002.1"/>
</dbReference>
<evidence type="ECO:0000256" key="6">
    <source>
        <dbReference type="ARBA" id="ARBA00022475"/>
    </source>
</evidence>
<accession>A0A7W8HHT4</accession>
<comment type="subcellular location">
    <subcellularLocation>
        <location evidence="2 12">Cell inner membrane</location>
        <topology evidence="2 12">Single-pass membrane protein</topology>
    </subcellularLocation>
</comment>
<comment type="caution">
    <text evidence="13">The sequence shown here is derived from an EMBL/GenBank/DDBJ whole genome shotgun (WGS) entry which is preliminary data.</text>
</comment>
<evidence type="ECO:0000256" key="12">
    <source>
        <dbReference type="RuleBase" id="RU363101"/>
    </source>
</evidence>
<sequence length="52" mass="5934">MSEWLAMGGYGFYVWSSYGALALAIAVELWLLRRRRAQARALVRQSIEEESA</sequence>